<feature type="domain" description="Right handed beta helix" evidence="1">
    <location>
        <begin position="91"/>
        <end position="217"/>
    </location>
</feature>
<gene>
    <name evidence="2" type="ORF">C900_00324</name>
</gene>
<dbReference type="InterPro" id="IPR006626">
    <property type="entry name" value="PbH1"/>
</dbReference>
<protein>
    <recommendedName>
        <fullName evidence="1">Right handed beta helix domain-containing protein</fullName>
    </recommendedName>
</protein>
<dbReference type="AlphaFoldDB" id="L8JI40"/>
<evidence type="ECO:0000259" key="1">
    <source>
        <dbReference type="Pfam" id="PF13229"/>
    </source>
</evidence>
<dbReference type="InterPro" id="IPR012334">
    <property type="entry name" value="Pectin_lyas_fold"/>
</dbReference>
<dbReference type="NCBIfam" id="TIGR03805">
    <property type="entry name" value="beta_helix_1"/>
    <property type="match status" value="1"/>
</dbReference>
<reference evidence="2 3" key="1">
    <citation type="submission" date="2012-12" db="EMBL/GenBank/DDBJ databases">
        <title>Genome assembly of Fulvivirga imtechensis AK7.</title>
        <authorList>
            <person name="Nupur N."/>
            <person name="Khatri I."/>
            <person name="Kumar R."/>
            <person name="Subramanian S."/>
            <person name="Pinnaka A."/>
        </authorList>
    </citation>
    <scope>NUCLEOTIDE SEQUENCE [LARGE SCALE GENOMIC DNA]</scope>
    <source>
        <strain evidence="2 3">AK7</strain>
    </source>
</reference>
<evidence type="ECO:0000313" key="3">
    <source>
        <dbReference type="Proteomes" id="UP000011135"/>
    </source>
</evidence>
<dbReference type="Pfam" id="PF13229">
    <property type="entry name" value="Beta_helix"/>
    <property type="match status" value="1"/>
</dbReference>
<evidence type="ECO:0000313" key="2">
    <source>
        <dbReference type="EMBL" id="ELR68490.1"/>
    </source>
</evidence>
<name>L8JI40_9BACT</name>
<dbReference type="eggNOG" id="COG5434">
    <property type="taxonomic scope" value="Bacteria"/>
</dbReference>
<keyword evidence="3" id="KW-1185">Reference proteome</keyword>
<comment type="caution">
    <text evidence="2">The sequence shown here is derived from an EMBL/GenBank/DDBJ whole genome shotgun (WGS) entry which is preliminary data.</text>
</comment>
<sequence>MIKETTIALLLGVLVLSCESNTYEPERQFEDIQQQLLSQFILAEDSTVIELPEGQFIFNNSLILDGKKHVTIRGKGMDRTVLSFKGQQEGAEGIRVANCTAITIEDLAIEDAAGDNIKITDTDGVTIRRVRSAWTGKVSEKNGAYGLYPVICKNVLIEDCEVLGASDAGIYVGQSEDVIIRNNKTWWNVAGIESENSENVEIYGNTAYNNTGGILVFDLPGLTRYGKNIRVYNNEVYENNLANFAPPGNIVGVVPKGTGMIVLATEGVEVYNNKIRDNKTIGVAIISYELVAAISAEGEASEGEGSAQTVNNNYKEDKNYNPFPRRIYVHDNEISSSYILPALNNDFGKLFLFNFGFSLPDIAWDGIRAPEYFAEDGTVNPEYMICIQEGEGVKTTDLDAANDFDKLETNPDIFKCKP</sequence>
<dbReference type="RefSeq" id="WP_009583239.1">
    <property type="nucleotide sequence ID" value="NZ_AMZN01000111.1"/>
</dbReference>
<dbReference type="EMBL" id="AMZN01000111">
    <property type="protein sequence ID" value="ELR68490.1"/>
    <property type="molecule type" value="Genomic_DNA"/>
</dbReference>
<dbReference type="PROSITE" id="PS51257">
    <property type="entry name" value="PROKAR_LIPOPROTEIN"/>
    <property type="match status" value="1"/>
</dbReference>
<dbReference type="OrthoDB" id="338827at2"/>
<organism evidence="2 3">
    <name type="scientific">Fulvivirga imtechensis AK7</name>
    <dbReference type="NCBI Taxonomy" id="1237149"/>
    <lineage>
        <taxon>Bacteria</taxon>
        <taxon>Pseudomonadati</taxon>
        <taxon>Bacteroidota</taxon>
        <taxon>Cytophagia</taxon>
        <taxon>Cytophagales</taxon>
        <taxon>Fulvivirgaceae</taxon>
        <taxon>Fulvivirga</taxon>
    </lineage>
</organism>
<dbReference type="InterPro" id="IPR022442">
    <property type="entry name" value="SO_2930-like_dom"/>
</dbReference>
<dbReference type="InterPro" id="IPR011050">
    <property type="entry name" value="Pectin_lyase_fold/virulence"/>
</dbReference>
<dbReference type="SUPFAM" id="SSF51126">
    <property type="entry name" value="Pectin lyase-like"/>
    <property type="match status" value="1"/>
</dbReference>
<accession>L8JI40</accession>
<dbReference type="Proteomes" id="UP000011135">
    <property type="component" value="Unassembled WGS sequence"/>
</dbReference>
<proteinExistence type="predicted"/>
<dbReference type="InterPro" id="IPR039448">
    <property type="entry name" value="Beta_helix"/>
</dbReference>
<dbReference type="SMART" id="SM00710">
    <property type="entry name" value="PbH1"/>
    <property type="match status" value="6"/>
</dbReference>
<dbReference type="STRING" id="1237149.C900_00324"/>
<dbReference type="Gene3D" id="2.160.20.10">
    <property type="entry name" value="Single-stranded right-handed beta-helix, Pectin lyase-like"/>
    <property type="match status" value="1"/>
</dbReference>